<dbReference type="EMBL" id="MK620899">
    <property type="protein sequence ID" value="QBZ72825.1"/>
    <property type="molecule type" value="Genomic_DNA"/>
</dbReference>
<keyword evidence="3" id="KW-1185">Reference proteome</keyword>
<gene>
    <name evidence="1" type="primary">11</name>
    <name evidence="2" type="synonym">237</name>
    <name evidence="1" type="ORF">SEA_GODONK_11</name>
    <name evidence="2" type="ORF">SEA_GODONK_237</name>
</gene>
<dbReference type="KEGG" id="vg:55012847"/>
<dbReference type="EMBL" id="MK620899">
    <property type="protein sequence ID" value="QBZ72630.1"/>
    <property type="molecule type" value="Genomic_DNA"/>
</dbReference>
<evidence type="ECO:0000313" key="2">
    <source>
        <dbReference type="EMBL" id="QBZ72825.1"/>
    </source>
</evidence>
<dbReference type="RefSeq" id="YP_009821395.1">
    <property type="nucleotide sequence ID" value="NC_048176.1"/>
</dbReference>
<accession>A0A4D6E1T9</accession>
<sequence>MTAPLNATTIVDNWDNIAVIYRARGASHYAEVTIGEPHGYKDVLITIWSNGCGMLAALTHRNDLIGTVRPEDMFDEADCDHESAMLDAAEMEEIAYSDWIGTLVDLVR</sequence>
<organism evidence="1 3">
    <name type="scientific">Gordonia phage GodonK</name>
    <dbReference type="NCBI Taxonomy" id="2562192"/>
    <lineage>
        <taxon>Viruses</taxon>
        <taxon>Duplodnaviria</taxon>
        <taxon>Heunggongvirae</taxon>
        <taxon>Uroviricota</taxon>
        <taxon>Caudoviricetes</taxon>
        <taxon>Godonkavirus</taxon>
        <taxon>Godonkavirus godonK</taxon>
    </lineage>
</organism>
<proteinExistence type="predicted"/>
<reference evidence="1 3" key="1">
    <citation type="submission" date="2019-03" db="EMBL/GenBank/DDBJ databases">
        <authorList>
            <person name="Douthitt C."/>
            <person name="D'Elia T."/>
            <person name="Bockoras C."/>
            <person name="Boss C."/>
            <person name="Clemons M."/>
            <person name="Green W."/>
            <person name="Harel H."/>
            <person name="Larralde J."/>
            <person name="Lopez M."/>
            <person name="Magana D."/>
            <person name="Miguel M."/>
            <person name="Muschweck L."/>
            <person name="Olivos K."/>
            <person name="Racette D."/>
            <person name="Reynolds M."/>
            <person name="Ru Y."/>
            <person name="Santana M."/>
            <person name="Simon R."/>
            <person name="Smotrilla K."/>
            <person name="Sufficool B."/>
            <person name="Tamayo B."/>
            <person name="Tirado E."/>
            <person name="Vajanyi M."/>
            <person name="Weger M."/>
            <person name="Wehr A."/>
            <person name="Whitaker K."/>
            <person name="Garlena R.A."/>
            <person name="Russell D.A."/>
            <person name="Pope W.H."/>
            <person name="Jacobs-Sera D."/>
            <person name="Hatfull G.F."/>
        </authorList>
    </citation>
    <scope>NUCLEOTIDE SEQUENCE [LARGE SCALE GENOMIC DNA]</scope>
</reference>
<evidence type="ECO:0000313" key="1">
    <source>
        <dbReference type="EMBL" id="QBZ72630.1"/>
    </source>
</evidence>
<dbReference type="Proteomes" id="UP000297070">
    <property type="component" value="Segment"/>
</dbReference>
<dbReference type="GeneID" id="55012847"/>
<evidence type="ECO:0000313" key="3">
    <source>
        <dbReference type="Proteomes" id="UP000297070"/>
    </source>
</evidence>
<name>A0A4D6E1T9_9CAUD</name>
<protein>
    <submittedName>
        <fullName evidence="1">Uncharacterized protein</fullName>
    </submittedName>
</protein>